<comment type="caution">
    <text evidence="2">The sequence shown here is derived from an EMBL/GenBank/DDBJ whole genome shotgun (WGS) entry which is preliminary data.</text>
</comment>
<protein>
    <recommendedName>
        <fullName evidence="4">Phosducin thioredoxin-like domain-containing protein</fullName>
    </recommendedName>
</protein>
<dbReference type="PANTHER" id="PTHR45809:SF3">
    <property type="entry name" value="VIRAL IAP-ASSOCIATED FACTOR HOMOLOG"/>
    <property type="match status" value="1"/>
</dbReference>
<dbReference type="EMBL" id="BDSP01000240">
    <property type="protein sequence ID" value="GAX26246.1"/>
    <property type="molecule type" value="Genomic_DNA"/>
</dbReference>
<keyword evidence="3" id="KW-1185">Reference proteome</keyword>
<proteinExistence type="inferred from homology"/>
<comment type="similarity">
    <text evidence="1">Belongs to the phosducin family.</text>
</comment>
<gene>
    <name evidence="2" type="ORF">FisN_16Lh074</name>
</gene>
<dbReference type="Gene3D" id="3.40.30.10">
    <property type="entry name" value="Glutaredoxin"/>
    <property type="match status" value="1"/>
</dbReference>
<evidence type="ECO:0000313" key="3">
    <source>
        <dbReference type="Proteomes" id="UP000198406"/>
    </source>
</evidence>
<name>A0A1Z5KJ14_FISSO</name>
<dbReference type="InterPro" id="IPR051498">
    <property type="entry name" value="Phosducin-like_chap/apop_reg"/>
</dbReference>
<dbReference type="OrthoDB" id="45518at2759"/>
<dbReference type="AlphaFoldDB" id="A0A1Z5KJ14"/>
<dbReference type="InParanoid" id="A0A1Z5KJ14"/>
<dbReference type="Proteomes" id="UP000198406">
    <property type="component" value="Unassembled WGS sequence"/>
</dbReference>
<reference evidence="2 3" key="1">
    <citation type="journal article" date="2015" name="Plant Cell">
        <title>Oil accumulation by the oleaginous diatom Fistulifera solaris as revealed by the genome and transcriptome.</title>
        <authorList>
            <person name="Tanaka T."/>
            <person name="Maeda Y."/>
            <person name="Veluchamy A."/>
            <person name="Tanaka M."/>
            <person name="Abida H."/>
            <person name="Marechal E."/>
            <person name="Bowler C."/>
            <person name="Muto M."/>
            <person name="Sunaga Y."/>
            <person name="Tanaka M."/>
            <person name="Yoshino T."/>
            <person name="Taniguchi T."/>
            <person name="Fukuda Y."/>
            <person name="Nemoto M."/>
            <person name="Matsumoto M."/>
            <person name="Wong P.S."/>
            <person name="Aburatani S."/>
            <person name="Fujibuchi W."/>
        </authorList>
    </citation>
    <scope>NUCLEOTIDE SEQUENCE [LARGE SCALE GENOMIC DNA]</scope>
    <source>
        <strain evidence="2 3">JPCC DA0580</strain>
    </source>
</reference>
<evidence type="ECO:0000256" key="1">
    <source>
        <dbReference type="ARBA" id="ARBA00009686"/>
    </source>
</evidence>
<dbReference type="InterPro" id="IPR036249">
    <property type="entry name" value="Thioredoxin-like_sf"/>
</dbReference>
<sequence length="212" mass="24592">MEGSGVTNYATDKPSYAYSTATTEFDEALLQRDIVTPTQVFLAKGASLEQAQRLVMLREVKNVTIDPTNSDDDDDDDDFSDDEEIMQRYRQQRHQQATSVHYIQRNEWHRHVNEASLKQWVVVCLTSSDTERTGHIEQAVKEVARSTTSGMQFVFIPYQHAIEGNWPFHNLPCLFLYRYGVLQKQMMQLTYIHTMESLYELLQSTIENLDSK</sequence>
<evidence type="ECO:0008006" key="4">
    <source>
        <dbReference type="Google" id="ProtNLM"/>
    </source>
</evidence>
<organism evidence="2 3">
    <name type="scientific">Fistulifera solaris</name>
    <name type="common">Oleaginous diatom</name>
    <dbReference type="NCBI Taxonomy" id="1519565"/>
    <lineage>
        <taxon>Eukaryota</taxon>
        <taxon>Sar</taxon>
        <taxon>Stramenopiles</taxon>
        <taxon>Ochrophyta</taxon>
        <taxon>Bacillariophyta</taxon>
        <taxon>Bacillariophyceae</taxon>
        <taxon>Bacillariophycidae</taxon>
        <taxon>Naviculales</taxon>
        <taxon>Naviculaceae</taxon>
        <taxon>Fistulifera</taxon>
    </lineage>
</organism>
<dbReference type="GO" id="GO:0005737">
    <property type="term" value="C:cytoplasm"/>
    <property type="evidence" value="ECO:0007669"/>
    <property type="project" value="TreeGrafter"/>
</dbReference>
<dbReference type="GO" id="GO:0006457">
    <property type="term" value="P:protein folding"/>
    <property type="evidence" value="ECO:0007669"/>
    <property type="project" value="TreeGrafter"/>
</dbReference>
<dbReference type="SUPFAM" id="SSF52833">
    <property type="entry name" value="Thioredoxin-like"/>
    <property type="match status" value="1"/>
</dbReference>
<evidence type="ECO:0000313" key="2">
    <source>
        <dbReference type="EMBL" id="GAX26246.1"/>
    </source>
</evidence>
<dbReference type="PANTHER" id="PTHR45809">
    <property type="entry name" value="VIRAL IAP-ASSOCIATED FACTOR HOMOLOG"/>
    <property type="match status" value="1"/>
</dbReference>
<accession>A0A1Z5KJ14</accession>